<evidence type="ECO:0000256" key="2">
    <source>
        <dbReference type="ARBA" id="ARBA00022598"/>
    </source>
</evidence>
<comment type="catalytic activity">
    <reaction evidence="5">
        <text>L-cysteine + L-glutamate + ATP = gamma-L-glutamyl-L-cysteine + ADP + phosphate + H(+)</text>
        <dbReference type="Rhea" id="RHEA:13285"/>
        <dbReference type="ChEBI" id="CHEBI:15378"/>
        <dbReference type="ChEBI" id="CHEBI:29985"/>
        <dbReference type="ChEBI" id="CHEBI:30616"/>
        <dbReference type="ChEBI" id="CHEBI:35235"/>
        <dbReference type="ChEBI" id="CHEBI:43474"/>
        <dbReference type="ChEBI" id="CHEBI:58173"/>
        <dbReference type="ChEBI" id="CHEBI:456216"/>
        <dbReference type="EC" id="6.3.2.2"/>
    </reaction>
</comment>
<accession>A0ABT3B4P4</accession>
<dbReference type="Proteomes" id="UP001526143">
    <property type="component" value="Unassembled WGS sequence"/>
</dbReference>
<protein>
    <recommendedName>
        <fullName evidence="1">glutamate--cysteine ligase</fullName>
        <ecNumber evidence="1">6.3.2.2</ecNumber>
    </recommendedName>
</protein>
<dbReference type="SUPFAM" id="SSF55931">
    <property type="entry name" value="Glutamine synthetase/guanido kinase"/>
    <property type="match status" value="1"/>
</dbReference>
<evidence type="ECO:0000313" key="7">
    <source>
        <dbReference type="Proteomes" id="UP001526143"/>
    </source>
</evidence>
<gene>
    <name evidence="6" type="ORF">OGM63_20930</name>
</gene>
<keyword evidence="3" id="KW-0547">Nucleotide-binding</keyword>
<dbReference type="InterPro" id="IPR035434">
    <property type="entry name" value="GCL_bact_plant"/>
</dbReference>
<dbReference type="Gene3D" id="3.30.590.20">
    <property type="match status" value="1"/>
</dbReference>
<dbReference type="PANTHER" id="PTHR34378:SF1">
    <property type="entry name" value="GLUTAMATE--CYSTEINE LIGASE, CHLOROPLASTIC"/>
    <property type="match status" value="1"/>
</dbReference>
<dbReference type="Pfam" id="PF04107">
    <property type="entry name" value="GCS2"/>
    <property type="match status" value="1"/>
</dbReference>
<sequence>MNAIVKKIGLELEMPLVKQDGLTVDFGDVEKLWQDFSEQGWSKNFDPNTKALIGVNRSTHNGVEMLSTDFGVCTCEAALAPVSSLDEAINYWHNFKSYVLLPVINNNNLKLLGYGNQPISSQLKDLIAHKGHYEIWKNMIEEDCREWILQNFPGLCSVQFNFEVSKHKALEIINTYLQILAFLWAASANDSIAAGKKLPYKSQRFHAYTTLSRGKMEGRCGLPISPYVSLCDYINRTWSVPIFKIIRDTRCLYPKDRSLTINKFITENSSEFYSLERQSYKETINLDDLKLAIYLSWPDFRLKFNFNLEIKFTDLVTAVHSGNDEKLLSMTDYIILEIRPISMQSNQEELDWLVLTYLLIENLESIAEYSLLWTYQEMKSAAIASQDNGLNQNLNGKTLGQIGLDLLARIPRNSFQMYEQHLSKLHFRFTKYSSPADEALTILDSDGMEALLNYLEIK</sequence>
<dbReference type="InterPro" id="IPR006336">
    <property type="entry name" value="GCS2"/>
</dbReference>
<dbReference type="PANTHER" id="PTHR34378">
    <property type="entry name" value="GLUTAMATE--CYSTEINE LIGASE, CHLOROPLASTIC"/>
    <property type="match status" value="1"/>
</dbReference>
<dbReference type="EC" id="6.3.2.2" evidence="1"/>
<organism evidence="6 7">
    <name type="scientific">Plectonema radiosum NIES-515</name>
    <dbReference type="NCBI Taxonomy" id="2986073"/>
    <lineage>
        <taxon>Bacteria</taxon>
        <taxon>Bacillati</taxon>
        <taxon>Cyanobacteriota</taxon>
        <taxon>Cyanophyceae</taxon>
        <taxon>Oscillatoriophycideae</taxon>
        <taxon>Oscillatoriales</taxon>
        <taxon>Microcoleaceae</taxon>
        <taxon>Plectonema</taxon>
    </lineage>
</organism>
<keyword evidence="7" id="KW-1185">Reference proteome</keyword>
<evidence type="ECO:0000256" key="3">
    <source>
        <dbReference type="ARBA" id="ARBA00022741"/>
    </source>
</evidence>
<evidence type="ECO:0000256" key="4">
    <source>
        <dbReference type="ARBA" id="ARBA00022840"/>
    </source>
</evidence>
<evidence type="ECO:0000256" key="5">
    <source>
        <dbReference type="ARBA" id="ARBA00048819"/>
    </source>
</evidence>
<name>A0ABT3B4P4_9CYAN</name>
<keyword evidence="2 6" id="KW-0436">Ligase</keyword>
<dbReference type="InterPro" id="IPR014746">
    <property type="entry name" value="Gln_synth/guanido_kin_cat_dom"/>
</dbReference>
<keyword evidence="4" id="KW-0067">ATP-binding</keyword>
<evidence type="ECO:0000256" key="1">
    <source>
        <dbReference type="ARBA" id="ARBA00012220"/>
    </source>
</evidence>
<evidence type="ECO:0000313" key="6">
    <source>
        <dbReference type="EMBL" id="MCV3215940.1"/>
    </source>
</evidence>
<comment type="caution">
    <text evidence="6">The sequence shown here is derived from an EMBL/GenBank/DDBJ whole genome shotgun (WGS) entry which is preliminary data.</text>
</comment>
<dbReference type="EMBL" id="JAOWRF010000298">
    <property type="protein sequence ID" value="MCV3215940.1"/>
    <property type="molecule type" value="Genomic_DNA"/>
</dbReference>
<proteinExistence type="predicted"/>
<dbReference type="RefSeq" id="WP_263747587.1">
    <property type="nucleotide sequence ID" value="NZ_JAOWRF010000298.1"/>
</dbReference>
<dbReference type="GO" id="GO:0016874">
    <property type="term" value="F:ligase activity"/>
    <property type="evidence" value="ECO:0007669"/>
    <property type="project" value="UniProtKB-KW"/>
</dbReference>
<reference evidence="6 7" key="1">
    <citation type="submission" date="2022-10" db="EMBL/GenBank/DDBJ databases">
        <title>Identification of biosynthetic pathway for the production of the potent trypsin inhibitor radiosumin.</title>
        <authorList>
            <person name="Fewer D.P."/>
            <person name="Delbaje E."/>
            <person name="Ouyang X."/>
            <person name="Agostino P.D."/>
            <person name="Wahlsten M."/>
            <person name="Jokela J."/>
            <person name="Permi P."/>
            <person name="Haapaniemi E."/>
            <person name="Koistinen H."/>
        </authorList>
    </citation>
    <scope>NUCLEOTIDE SEQUENCE [LARGE SCALE GENOMIC DNA]</scope>
    <source>
        <strain evidence="6 7">NIES-515</strain>
    </source>
</reference>